<keyword evidence="2" id="KW-0472">Membrane</keyword>
<sequence length="146" mass="16393">MKKSTKSLWIYAAVLFIIAIGLIFTATILQARMISDDGEIEVLGTFTKNTKQSIADLTDKNIQLTNELAALQQQTATLQEEYDALKSQHDAAQQKQDLIRQMYDAYNKDDYKTLEPLLGQITQEEADALLPGFYETAKDAVEANKD</sequence>
<comment type="caution">
    <text evidence="3">The sequence shown here is derived from an EMBL/GenBank/DDBJ whole genome shotgun (WGS) entry which is preliminary data.</text>
</comment>
<dbReference type="AlphaFoldDB" id="A0A9D1T0T8"/>
<name>A0A9D1T0T8_9FIRM</name>
<organism evidence="3 4">
    <name type="scientific">Candidatus Aphodoplasma excrementigallinarum</name>
    <dbReference type="NCBI Taxonomy" id="2840673"/>
    <lineage>
        <taxon>Bacteria</taxon>
        <taxon>Bacillati</taxon>
        <taxon>Bacillota</taxon>
        <taxon>Clostridia</taxon>
        <taxon>Eubacteriales</taxon>
        <taxon>Candidatus Aphodoplasma</taxon>
    </lineage>
</organism>
<accession>A0A9D1T0T8</accession>
<reference evidence="3" key="2">
    <citation type="journal article" date="2021" name="PeerJ">
        <title>Extensive microbial diversity within the chicken gut microbiome revealed by metagenomics and culture.</title>
        <authorList>
            <person name="Gilroy R."/>
            <person name="Ravi A."/>
            <person name="Getino M."/>
            <person name="Pursley I."/>
            <person name="Horton D.L."/>
            <person name="Alikhan N.F."/>
            <person name="Baker D."/>
            <person name="Gharbi K."/>
            <person name="Hall N."/>
            <person name="Watson M."/>
            <person name="Adriaenssens E.M."/>
            <person name="Foster-Nyarko E."/>
            <person name="Jarju S."/>
            <person name="Secka A."/>
            <person name="Antonio M."/>
            <person name="Oren A."/>
            <person name="Chaudhuri R.R."/>
            <person name="La Ragione R."/>
            <person name="Hildebrand F."/>
            <person name="Pallen M.J."/>
        </authorList>
    </citation>
    <scope>NUCLEOTIDE SEQUENCE</scope>
    <source>
        <strain evidence="3">4920</strain>
    </source>
</reference>
<dbReference type="Gene3D" id="1.20.5.170">
    <property type="match status" value="1"/>
</dbReference>
<keyword evidence="2" id="KW-0812">Transmembrane</keyword>
<feature type="coiled-coil region" evidence="1">
    <location>
        <begin position="54"/>
        <end position="95"/>
    </location>
</feature>
<gene>
    <name evidence="3" type="ORF">IAC74_07485</name>
</gene>
<reference evidence="3" key="1">
    <citation type="submission" date="2020-10" db="EMBL/GenBank/DDBJ databases">
        <authorList>
            <person name="Gilroy R."/>
        </authorList>
    </citation>
    <scope>NUCLEOTIDE SEQUENCE</scope>
    <source>
        <strain evidence="3">4920</strain>
    </source>
</reference>
<evidence type="ECO:0000256" key="1">
    <source>
        <dbReference type="SAM" id="Coils"/>
    </source>
</evidence>
<evidence type="ECO:0000256" key="2">
    <source>
        <dbReference type="SAM" id="Phobius"/>
    </source>
</evidence>
<keyword evidence="2" id="KW-1133">Transmembrane helix</keyword>
<dbReference type="EMBL" id="DVOF01000224">
    <property type="protein sequence ID" value="HIV03402.1"/>
    <property type="molecule type" value="Genomic_DNA"/>
</dbReference>
<proteinExistence type="predicted"/>
<evidence type="ECO:0000313" key="3">
    <source>
        <dbReference type="EMBL" id="HIV03402.1"/>
    </source>
</evidence>
<protein>
    <submittedName>
        <fullName evidence="3">Uncharacterized protein</fullName>
    </submittedName>
</protein>
<keyword evidence="1" id="KW-0175">Coiled coil</keyword>
<dbReference type="Proteomes" id="UP000886743">
    <property type="component" value="Unassembled WGS sequence"/>
</dbReference>
<feature type="transmembrane region" description="Helical" evidence="2">
    <location>
        <begin position="7"/>
        <end position="29"/>
    </location>
</feature>
<evidence type="ECO:0000313" key="4">
    <source>
        <dbReference type="Proteomes" id="UP000886743"/>
    </source>
</evidence>